<comment type="caution">
    <text evidence="1">The sequence shown here is derived from an EMBL/GenBank/DDBJ whole genome shotgun (WGS) entry which is preliminary data.</text>
</comment>
<protein>
    <submittedName>
        <fullName evidence="1">Uncharacterized protein</fullName>
    </submittedName>
</protein>
<dbReference type="Proteomes" id="UP000032360">
    <property type="component" value="Unassembled WGS sequence"/>
</dbReference>
<sequence>MGSIKYARPLVTTLCDYYTDNKDFSYPKKVKSHNLLILLYKIKTEVSYDYEFARTYRNFIESPGIFSQKAHNCIFRERKFVNPTLSCIYILRYLAQATH</sequence>
<gene>
    <name evidence="1" type="ORF">AXFE_25950</name>
</gene>
<reference evidence="1 2" key="1">
    <citation type="submission" date="2015-01" db="EMBL/GenBank/DDBJ databases">
        <title>Draft genome of the acidophilic iron oxidizer Acidithrix ferrooxidans strain Py-F3.</title>
        <authorList>
            <person name="Poehlein A."/>
            <person name="Eisen S."/>
            <person name="Schloemann M."/>
            <person name="Johnson B.D."/>
            <person name="Daniel R."/>
            <person name="Muehling M."/>
        </authorList>
    </citation>
    <scope>NUCLEOTIDE SEQUENCE [LARGE SCALE GENOMIC DNA]</scope>
    <source>
        <strain evidence="1 2">Py-F3</strain>
    </source>
</reference>
<name>A0A0D8HFG7_9ACTN</name>
<accession>A0A0D8HFG7</accession>
<proteinExistence type="predicted"/>
<dbReference type="EMBL" id="JXYS01000080">
    <property type="protein sequence ID" value="KJF16532.1"/>
    <property type="molecule type" value="Genomic_DNA"/>
</dbReference>
<organism evidence="1 2">
    <name type="scientific">Acidithrix ferrooxidans</name>
    <dbReference type="NCBI Taxonomy" id="1280514"/>
    <lineage>
        <taxon>Bacteria</taxon>
        <taxon>Bacillati</taxon>
        <taxon>Actinomycetota</taxon>
        <taxon>Acidimicrobiia</taxon>
        <taxon>Acidimicrobiales</taxon>
        <taxon>Acidimicrobiaceae</taxon>
        <taxon>Acidithrix</taxon>
    </lineage>
</organism>
<evidence type="ECO:0000313" key="2">
    <source>
        <dbReference type="Proteomes" id="UP000032360"/>
    </source>
</evidence>
<dbReference type="AlphaFoldDB" id="A0A0D8HFG7"/>
<keyword evidence="2" id="KW-1185">Reference proteome</keyword>
<evidence type="ECO:0000313" key="1">
    <source>
        <dbReference type="EMBL" id="KJF16532.1"/>
    </source>
</evidence>